<gene>
    <name evidence="1" type="ORF">BCR37DRAFT_381555</name>
</gene>
<dbReference type="Proteomes" id="UP000193685">
    <property type="component" value="Unassembled WGS sequence"/>
</dbReference>
<organism evidence="1 2">
    <name type="scientific">Protomyces lactucae-debilis</name>
    <dbReference type="NCBI Taxonomy" id="2754530"/>
    <lineage>
        <taxon>Eukaryota</taxon>
        <taxon>Fungi</taxon>
        <taxon>Dikarya</taxon>
        <taxon>Ascomycota</taxon>
        <taxon>Taphrinomycotina</taxon>
        <taxon>Taphrinomycetes</taxon>
        <taxon>Taphrinales</taxon>
        <taxon>Protomycetaceae</taxon>
        <taxon>Protomyces</taxon>
    </lineage>
</organism>
<dbReference type="RefSeq" id="XP_040723785.1">
    <property type="nucleotide sequence ID" value="XM_040869725.1"/>
</dbReference>
<accession>A0A1Y2F7F2</accession>
<sequence>MKFSSSASLRTSLPSSSSSLAMFVPQYRRPALALAKGHSFFHWSAQYPPCCIVAAISFNRLIKRKPMVIVLCPIVHIPQQTV</sequence>
<reference evidence="1 2" key="1">
    <citation type="submission" date="2016-07" db="EMBL/GenBank/DDBJ databases">
        <title>Pervasive Adenine N6-methylation of Active Genes in Fungi.</title>
        <authorList>
            <consortium name="DOE Joint Genome Institute"/>
            <person name="Mondo S.J."/>
            <person name="Dannebaum R.O."/>
            <person name="Kuo R.C."/>
            <person name="Labutti K."/>
            <person name="Haridas S."/>
            <person name="Kuo A."/>
            <person name="Salamov A."/>
            <person name="Ahrendt S.R."/>
            <person name="Lipzen A."/>
            <person name="Sullivan W."/>
            <person name="Andreopoulos W.B."/>
            <person name="Clum A."/>
            <person name="Lindquist E."/>
            <person name="Daum C."/>
            <person name="Ramamoorthy G.K."/>
            <person name="Gryganskyi A."/>
            <person name="Culley D."/>
            <person name="Magnuson J.K."/>
            <person name="James T.Y."/>
            <person name="O'Malley M.A."/>
            <person name="Stajich J.E."/>
            <person name="Spatafora J.W."/>
            <person name="Visel A."/>
            <person name="Grigoriev I.V."/>
        </authorList>
    </citation>
    <scope>NUCLEOTIDE SEQUENCE [LARGE SCALE GENOMIC DNA]</scope>
    <source>
        <strain evidence="1 2">12-1054</strain>
    </source>
</reference>
<dbReference type="EMBL" id="MCFI01000015">
    <property type="protein sequence ID" value="ORY79414.1"/>
    <property type="molecule type" value="Genomic_DNA"/>
</dbReference>
<evidence type="ECO:0000313" key="1">
    <source>
        <dbReference type="EMBL" id="ORY79414.1"/>
    </source>
</evidence>
<name>A0A1Y2F7F2_PROLT</name>
<proteinExistence type="predicted"/>
<comment type="caution">
    <text evidence="1">The sequence shown here is derived from an EMBL/GenBank/DDBJ whole genome shotgun (WGS) entry which is preliminary data.</text>
</comment>
<keyword evidence="2" id="KW-1185">Reference proteome</keyword>
<dbReference type="AlphaFoldDB" id="A0A1Y2F7F2"/>
<evidence type="ECO:0000313" key="2">
    <source>
        <dbReference type="Proteomes" id="UP000193685"/>
    </source>
</evidence>
<dbReference type="GeneID" id="63786324"/>
<protein>
    <submittedName>
        <fullName evidence="1">Uncharacterized protein</fullName>
    </submittedName>
</protein>